<dbReference type="PANTHER" id="PTHR12802">
    <property type="entry name" value="SWI/SNF COMPLEX-RELATED"/>
    <property type="match status" value="1"/>
</dbReference>
<feature type="region of interest" description="Disordered" evidence="6">
    <location>
        <begin position="752"/>
        <end position="777"/>
    </location>
</feature>
<dbReference type="InterPro" id="IPR017884">
    <property type="entry name" value="SANT_dom"/>
</dbReference>
<dbReference type="GO" id="GO:0003677">
    <property type="term" value="F:DNA binding"/>
    <property type="evidence" value="ECO:0007669"/>
    <property type="project" value="UniProtKB-KW"/>
</dbReference>
<protein>
    <submittedName>
        <fullName evidence="11">SWI/SNF complex subunit SWI3C</fullName>
    </submittedName>
</protein>
<evidence type="ECO:0000313" key="12">
    <source>
        <dbReference type="Proteomes" id="UP000797356"/>
    </source>
</evidence>
<dbReference type="Pfam" id="PF00249">
    <property type="entry name" value="Myb_DNA-binding"/>
    <property type="match status" value="1"/>
</dbReference>
<feature type="compositionally biased region" description="Basic residues" evidence="6">
    <location>
        <begin position="7"/>
        <end position="21"/>
    </location>
</feature>
<keyword evidence="5" id="KW-0175">Coiled coil</keyword>
<dbReference type="SUPFAM" id="SSF46689">
    <property type="entry name" value="Homeodomain-like"/>
    <property type="match status" value="2"/>
</dbReference>
<evidence type="ECO:0000256" key="6">
    <source>
        <dbReference type="SAM" id="MobiDB-lite"/>
    </source>
</evidence>
<dbReference type="Pfam" id="PF04433">
    <property type="entry name" value="SWIRM"/>
    <property type="match status" value="1"/>
</dbReference>
<organism evidence="11 12">
    <name type="scientific">Cocos nucifera</name>
    <name type="common">Coconut palm</name>
    <dbReference type="NCBI Taxonomy" id="13894"/>
    <lineage>
        <taxon>Eukaryota</taxon>
        <taxon>Viridiplantae</taxon>
        <taxon>Streptophyta</taxon>
        <taxon>Embryophyta</taxon>
        <taxon>Tracheophyta</taxon>
        <taxon>Spermatophyta</taxon>
        <taxon>Magnoliopsida</taxon>
        <taxon>Liliopsida</taxon>
        <taxon>Arecaceae</taxon>
        <taxon>Arecoideae</taxon>
        <taxon>Cocoseae</taxon>
        <taxon>Attaleinae</taxon>
        <taxon>Cocos</taxon>
    </lineage>
</organism>
<dbReference type="SMART" id="SM00717">
    <property type="entry name" value="SANT"/>
    <property type="match status" value="1"/>
</dbReference>
<dbReference type="OrthoDB" id="118550at2759"/>
<keyword evidence="3" id="KW-0804">Transcription</keyword>
<dbReference type="EMBL" id="CM017873">
    <property type="protein sequence ID" value="KAG1331146.1"/>
    <property type="molecule type" value="Genomic_DNA"/>
</dbReference>
<dbReference type="InterPro" id="IPR036388">
    <property type="entry name" value="WH-like_DNA-bd_sf"/>
</dbReference>
<evidence type="ECO:0000256" key="1">
    <source>
        <dbReference type="ARBA" id="ARBA00023015"/>
    </source>
</evidence>
<gene>
    <name evidence="11" type="ORF">COCNU_02G011140</name>
</gene>
<evidence type="ECO:0000259" key="7">
    <source>
        <dbReference type="PROSITE" id="PS50090"/>
    </source>
</evidence>
<dbReference type="PROSITE" id="PS50090">
    <property type="entry name" value="MYB_LIKE"/>
    <property type="match status" value="1"/>
</dbReference>
<feature type="domain" description="Myb-like" evidence="7">
    <location>
        <begin position="400"/>
        <end position="450"/>
    </location>
</feature>
<dbReference type="FunFam" id="1.10.10.60:FF:000014">
    <property type="entry name" value="SWI/SNF complex subunit SMARCC2 isoform C"/>
    <property type="match status" value="1"/>
</dbReference>
<reference evidence="11" key="2">
    <citation type="submission" date="2019-07" db="EMBL/GenBank/DDBJ databases">
        <authorList>
            <person name="Yang Y."/>
            <person name="Bocs S."/>
            <person name="Baudouin L."/>
        </authorList>
    </citation>
    <scope>NUCLEOTIDE SEQUENCE</scope>
    <source>
        <tissue evidence="11">Spear leaf of Hainan Tall coconut</tissue>
    </source>
</reference>
<dbReference type="GO" id="GO:0005634">
    <property type="term" value="C:nucleus"/>
    <property type="evidence" value="ECO:0007669"/>
    <property type="project" value="UniProtKB-ARBA"/>
</dbReference>
<name>A0A8K0MWY8_COCNU</name>
<evidence type="ECO:0000256" key="5">
    <source>
        <dbReference type="SAM" id="Coils"/>
    </source>
</evidence>
<dbReference type="Gene3D" id="1.10.10.10">
    <property type="entry name" value="Winged helix-like DNA-binding domain superfamily/Winged helix DNA-binding domain"/>
    <property type="match status" value="1"/>
</dbReference>
<feature type="compositionally biased region" description="Acidic residues" evidence="6">
    <location>
        <begin position="25"/>
        <end position="35"/>
    </location>
</feature>
<feature type="domain" description="SANT" evidence="9">
    <location>
        <begin position="403"/>
        <end position="454"/>
    </location>
</feature>
<dbReference type="InterPro" id="IPR001005">
    <property type="entry name" value="SANT/Myb"/>
</dbReference>
<dbReference type="PROSITE" id="PS51293">
    <property type="entry name" value="SANT"/>
    <property type="match status" value="1"/>
</dbReference>
<dbReference type="InterPro" id="IPR017930">
    <property type="entry name" value="Myb_dom"/>
</dbReference>
<dbReference type="InterPro" id="IPR009057">
    <property type="entry name" value="Homeodomain-like_sf"/>
</dbReference>
<keyword evidence="12" id="KW-1185">Reference proteome</keyword>
<dbReference type="FunFam" id="1.10.10.10:FF:000020">
    <property type="entry name" value="SWI/SNF complex subunit SMARCC2 isoform c"/>
    <property type="match status" value="1"/>
</dbReference>
<dbReference type="AlphaFoldDB" id="A0A8K0MWY8"/>
<evidence type="ECO:0000256" key="2">
    <source>
        <dbReference type="ARBA" id="ARBA00023125"/>
    </source>
</evidence>
<keyword evidence="1" id="KW-0805">Transcription regulation</keyword>
<proteinExistence type="predicted"/>
<comment type="caution">
    <text evidence="11">The sequence shown here is derived from an EMBL/GenBank/DDBJ whole genome shotgun (WGS) entry which is preliminary data.</text>
</comment>
<evidence type="ECO:0000256" key="3">
    <source>
        <dbReference type="ARBA" id="ARBA00023163"/>
    </source>
</evidence>
<dbReference type="PROSITE" id="PS50934">
    <property type="entry name" value="SWIRM"/>
    <property type="match status" value="1"/>
</dbReference>
<dbReference type="Gene3D" id="1.10.10.60">
    <property type="entry name" value="Homeodomain-like"/>
    <property type="match status" value="1"/>
</dbReference>
<evidence type="ECO:0000259" key="8">
    <source>
        <dbReference type="PROSITE" id="PS50934"/>
    </source>
</evidence>
<dbReference type="InterPro" id="IPR007526">
    <property type="entry name" value="SWIRM"/>
</dbReference>
<evidence type="ECO:0000259" key="10">
    <source>
        <dbReference type="PROSITE" id="PS51294"/>
    </source>
</evidence>
<reference evidence="11" key="1">
    <citation type="journal article" date="2017" name="Gigascience">
        <title>The genome draft of coconut (Cocos nucifera).</title>
        <authorList>
            <person name="Xiao Y."/>
            <person name="Xu P."/>
            <person name="Fan H."/>
            <person name="Baudouin L."/>
            <person name="Xia W."/>
            <person name="Bocs S."/>
            <person name="Xu J."/>
            <person name="Li Q."/>
            <person name="Guo A."/>
            <person name="Zhou L."/>
            <person name="Li J."/>
            <person name="Wu Y."/>
            <person name="Ma Z."/>
            <person name="Armero A."/>
            <person name="Issali A.E."/>
            <person name="Liu N."/>
            <person name="Peng M."/>
            <person name="Yang Y."/>
        </authorList>
    </citation>
    <scope>NUCLEOTIDE SEQUENCE</scope>
    <source>
        <tissue evidence="11">Spear leaf of Hainan Tall coconut</tissue>
    </source>
</reference>
<accession>A0A8K0MWY8</accession>
<evidence type="ECO:0000313" key="11">
    <source>
        <dbReference type="EMBL" id="KAG1331146.1"/>
    </source>
</evidence>
<feature type="domain" description="HTH myb-type" evidence="10">
    <location>
        <begin position="400"/>
        <end position="442"/>
    </location>
</feature>
<dbReference type="PANTHER" id="PTHR12802:SF61">
    <property type="entry name" value="SWI_SNF COMPLEX SUBUNIT SWI3C"/>
    <property type="match status" value="1"/>
</dbReference>
<feature type="coiled-coil region" evidence="5">
    <location>
        <begin position="604"/>
        <end position="657"/>
    </location>
</feature>
<keyword evidence="4" id="KW-0539">Nucleus</keyword>
<dbReference type="Proteomes" id="UP000797356">
    <property type="component" value="Chromosome 2"/>
</dbReference>
<dbReference type="CDD" id="cd00167">
    <property type="entry name" value="SANT"/>
    <property type="match status" value="1"/>
</dbReference>
<dbReference type="Pfam" id="PF16495">
    <property type="entry name" value="SWIRM-assoc_1"/>
    <property type="match status" value="1"/>
</dbReference>
<sequence>MADSRLKWRKRKRDSNPKRQKPHDDDEEDDEEEEAAAAAAEEAAEDDDHDSQVNNPASDPVLDLREAEVLSDAGQRISDFPVAVRRAVNRPHPSVLSLVVAERFLSSSSAASAFSSAVPRPWGPPLLENISHGQLQALSFVLPDNPSLLQPSDLDKPSAYVCIPPPLMEGKGVVKRHTDWFAPTTVHRLERQVVPHFFSGKSSDHTPERYMTLRNKIVAKYLENPGKRLSFVDCQGLVANNELYDLSRIVRFLDHWGIINYLATSSVHRGLRMAGCLLNEETTGELQLKTGPLRSIDSLVLFDRPKCSLRMEDISLLSSSSSSSSASADSESGLRDLDSRIRERLSEHACNYCFRPLPNLHYQSQKEADVILCSDCFHDAKFVTGHSSLDFLRVDSKKDIPDLDGDSWTDQETLLLLEALEKYNDNWNEIAEHVGTKSKAQCILHFIRLPTEDGLLENIELPHMAVSSDSLRGQMPGLPFSDSNGAAPGTCLQELNSGDQIPFANSSNPVMSLVAIGPRVAAACASAVLSILTKEDARLSSESTRSEVGVHGAHANLGCQKDETSEDQVPYAIKDATSPLSPEHVKLAAKSGLSAAAMKAKLFADQEEREIQRLAATIINHQLKRLELKLKQFAEVETTLLKECEQVERARQRLSAERVRMMSTRFGQAGTTLSSAAGPAAAAAAAMNTNARQPTMSPSVGQANMSPAFGNNLPGHPQMSFMQRPQMFGFGPRLPLSAIHPSPSAPSPNVMFNSGMASTSNHHPLLRSSSGNNSNIG</sequence>
<dbReference type="InterPro" id="IPR032451">
    <property type="entry name" value="SMARCC_C"/>
</dbReference>
<evidence type="ECO:0000259" key="9">
    <source>
        <dbReference type="PROSITE" id="PS51293"/>
    </source>
</evidence>
<evidence type="ECO:0000256" key="4">
    <source>
        <dbReference type="ARBA" id="ARBA00023242"/>
    </source>
</evidence>
<dbReference type="PROSITE" id="PS51294">
    <property type="entry name" value="HTH_MYB"/>
    <property type="match status" value="1"/>
</dbReference>
<feature type="region of interest" description="Disordered" evidence="6">
    <location>
        <begin position="1"/>
        <end position="60"/>
    </location>
</feature>
<keyword evidence="2" id="KW-0238">DNA-binding</keyword>
<feature type="domain" description="SWIRM" evidence="8">
    <location>
        <begin position="172"/>
        <end position="270"/>
    </location>
</feature>